<dbReference type="PANTHER" id="PTHR37534">
    <property type="entry name" value="TRANSCRIPTIONAL ACTIVATOR PROTEIN UGA3"/>
    <property type="match status" value="1"/>
</dbReference>
<dbReference type="InterPro" id="IPR001138">
    <property type="entry name" value="Zn2Cys6_DnaBD"/>
</dbReference>
<dbReference type="Pfam" id="PF11951">
    <property type="entry name" value="Fungal_trans_2"/>
    <property type="match status" value="1"/>
</dbReference>
<dbReference type="GO" id="GO:0005634">
    <property type="term" value="C:nucleus"/>
    <property type="evidence" value="ECO:0007669"/>
    <property type="project" value="UniProtKB-SubCell"/>
</dbReference>
<evidence type="ECO:0000259" key="3">
    <source>
        <dbReference type="PROSITE" id="PS50048"/>
    </source>
</evidence>
<comment type="subcellular location">
    <subcellularLocation>
        <location evidence="1">Nucleus</location>
    </subcellularLocation>
</comment>
<dbReference type="GO" id="GO:0000981">
    <property type="term" value="F:DNA-binding transcription factor activity, RNA polymerase II-specific"/>
    <property type="evidence" value="ECO:0007669"/>
    <property type="project" value="InterPro"/>
</dbReference>
<dbReference type="Gene3D" id="4.10.240.10">
    <property type="entry name" value="Zn(2)-C6 fungal-type DNA-binding domain"/>
    <property type="match status" value="1"/>
</dbReference>
<dbReference type="SUPFAM" id="SSF57701">
    <property type="entry name" value="Zn2/Cys6 DNA-binding domain"/>
    <property type="match status" value="1"/>
</dbReference>
<organism evidence="4 5">
    <name type="scientific">Dactylonectria estremocensis</name>
    <dbReference type="NCBI Taxonomy" id="1079267"/>
    <lineage>
        <taxon>Eukaryota</taxon>
        <taxon>Fungi</taxon>
        <taxon>Dikarya</taxon>
        <taxon>Ascomycota</taxon>
        <taxon>Pezizomycotina</taxon>
        <taxon>Sordariomycetes</taxon>
        <taxon>Hypocreomycetidae</taxon>
        <taxon>Hypocreales</taxon>
        <taxon>Nectriaceae</taxon>
        <taxon>Dactylonectria</taxon>
    </lineage>
</organism>
<proteinExistence type="predicted"/>
<feature type="domain" description="Zn(2)-C6 fungal-type" evidence="3">
    <location>
        <begin position="7"/>
        <end position="37"/>
    </location>
</feature>
<evidence type="ECO:0000256" key="2">
    <source>
        <dbReference type="ARBA" id="ARBA00023242"/>
    </source>
</evidence>
<dbReference type="SMART" id="SM00066">
    <property type="entry name" value="GAL4"/>
    <property type="match status" value="1"/>
</dbReference>
<dbReference type="CDD" id="cd00067">
    <property type="entry name" value="GAL4"/>
    <property type="match status" value="1"/>
</dbReference>
<dbReference type="PROSITE" id="PS50048">
    <property type="entry name" value="ZN2_CY6_FUNGAL_2"/>
    <property type="match status" value="1"/>
</dbReference>
<reference evidence="4" key="1">
    <citation type="journal article" date="2021" name="Nat. Commun.">
        <title>Genetic determinants of endophytism in the Arabidopsis root mycobiome.</title>
        <authorList>
            <person name="Mesny F."/>
            <person name="Miyauchi S."/>
            <person name="Thiergart T."/>
            <person name="Pickel B."/>
            <person name="Atanasova L."/>
            <person name="Karlsson M."/>
            <person name="Huettel B."/>
            <person name="Barry K.W."/>
            <person name="Haridas S."/>
            <person name="Chen C."/>
            <person name="Bauer D."/>
            <person name="Andreopoulos W."/>
            <person name="Pangilinan J."/>
            <person name="LaButti K."/>
            <person name="Riley R."/>
            <person name="Lipzen A."/>
            <person name="Clum A."/>
            <person name="Drula E."/>
            <person name="Henrissat B."/>
            <person name="Kohler A."/>
            <person name="Grigoriev I.V."/>
            <person name="Martin F.M."/>
            <person name="Hacquard S."/>
        </authorList>
    </citation>
    <scope>NUCLEOTIDE SEQUENCE</scope>
    <source>
        <strain evidence="4">MPI-CAGE-AT-0021</strain>
    </source>
</reference>
<evidence type="ECO:0000313" key="5">
    <source>
        <dbReference type="Proteomes" id="UP000717696"/>
    </source>
</evidence>
<comment type="caution">
    <text evidence="4">The sequence shown here is derived from an EMBL/GenBank/DDBJ whole genome shotgun (WGS) entry which is preliminary data.</text>
</comment>
<dbReference type="InterPro" id="IPR021858">
    <property type="entry name" value="Fun_TF"/>
</dbReference>
<dbReference type="PANTHER" id="PTHR37534:SF46">
    <property type="entry name" value="ZN(II)2CYS6 TRANSCRIPTION FACTOR (EUROFUNG)"/>
    <property type="match status" value="1"/>
</dbReference>
<dbReference type="Proteomes" id="UP000717696">
    <property type="component" value="Unassembled WGS sequence"/>
</dbReference>
<keyword evidence="2" id="KW-0539">Nucleus</keyword>
<dbReference type="GO" id="GO:0008270">
    <property type="term" value="F:zinc ion binding"/>
    <property type="evidence" value="ECO:0007669"/>
    <property type="project" value="InterPro"/>
</dbReference>
<name>A0A9P9FEJ9_9HYPO</name>
<dbReference type="AlphaFoldDB" id="A0A9P9FEJ9"/>
<dbReference type="Pfam" id="PF00172">
    <property type="entry name" value="Zn_clus"/>
    <property type="match status" value="1"/>
</dbReference>
<protein>
    <submittedName>
        <fullName evidence="4">Fungal-specific transcription factor domain-containing protein</fullName>
    </submittedName>
</protein>
<dbReference type="OrthoDB" id="5089701at2759"/>
<sequence>MDLRKRACGACRARKIRCSRQMPRCAACRRSNLNCTEQKSSNDLIWLSRHDDGDRKEVPSGGNGLRRHCIFTDEQRIKECGVLQHQLSKRNIDATLCQVDEAALQDLTERGHSVSIGPFGAFQVSPVLSLPPSPIVPAPSINDTNTTNLTQNLDSITSPLSYHNQGELLGSSNSVVDNWGDLGNLFEPLPPQWPTYPFFEDLVGFPGATLAEMSQDIVGEEYQEVKHTVELTPDGELTPATGLVSATFLNEPTQLEIVLDSSMSLSINKVQLLLRNYELDLVNSLTPMKHDKPPWVLLHLKCALAAFSDLYMMGRSNDARVSVLLSVLSTSAFHLHHKLASIPGASDDLAVLGNQCFRLAKKRLQACLQKRAGTSKVAKYKEMLMAFLNLVTACVFSGQMQEARYFILDAGRLINAYGIQKAQKSKKVIILHAIYVYMRVFEECAHPCSNIRLASDAANSTSSASEASCYASMWKHDPRKDMLFPQAIKPGPETNTSILPHDLEVASMLEKIYGIPQNLFHLLWQTTALGNEVSEVRYTSGLTAEMSLRVKELDEAIMSFENPYLLKGQGQAHEITSSASSRQGGEEEEERRKALRFDLTEAIHSALIIYFYRHVCDVSLMVLQHFVEKTARSLFRYETQKQEYGDTSPGICWPAFIASCEASNVELREELSIWLLNNAQSSGIGMFSTAHDFVVEVWRAREAPGCENVHWKSVVTYQDTRLVLT</sequence>
<evidence type="ECO:0000313" key="4">
    <source>
        <dbReference type="EMBL" id="KAH7159513.1"/>
    </source>
</evidence>
<dbReference type="PROSITE" id="PS00463">
    <property type="entry name" value="ZN2_CY6_FUNGAL_1"/>
    <property type="match status" value="1"/>
</dbReference>
<accession>A0A9P9FEJ9</accession>
<keyword evidence="5" id="KW-1185">Reference proteome</keyword>
<gene>
    <name evidence="4" type="ORF">B0J13DRAFT_492599</name>
</gene>
<evidence type="ECO:0000256" key="1">
    <source>
        <dbReference type="ARBA" id="ARBA00004123"/>
    </source>
</evidence>
<dbReference type="InterPro" id="IPR036864">
    <property type="entry name" value="Zn2-C6_fun-type_DNA-bd_sf"/>
</dbReference>
<dbReference type="EMBL" id="JAGMUU010000002">
    <property type="protein sequence ID" value="KAH7159513.1"/>
    <property type="molecule type" value="Genomic_DNA"/>
</dbReference>